<accession>A0ABM9RRI6</accession>
<reference evidence="1 2" key="1">
    <citation type="submission" date="2014-11" db="EMBL/GenBank/DDBJ databases">
        <authorList>
            <person name="Aslett M.A."/>
            <person name="De Silva N."/>
        </authorList>
    </citation>
    <scope>NUCLEOTIDE SEQUENCE [LARGE SCALE GENOMIC DNA]</scope>
    <source>
        <strain evidence="1 2">ATCC9714</strain>
    </source>
</reference>
<protein>
    <submittedName>
        <fullName evidence="1">Surface polysaccharide biosynthesis protein</fullName>
    </submittedName>
</protein>
<evidence type="ECO:0000313" key="1">
    <source>
        <dbReference type="EMBL" id="CEJ74662.1"/>
    </source>
</evidence>
<dbReference type="GeneID" id="97538376"/>
<proteinExistence type="predicted"/>
<keyword evidence="2" id="KW-1185">Reference proteome</keyword>
<dbReference type="Proteomes" id="UP000032811">
    <property type="component" value="Chromosome 1"/>
</dbReference>
<name>A0ABM9RRI6_PARSO</name>
<evidence type="ECO:0000313" key="2">
    <source>
        <dbReference type="Proteomes" id="UP000032811"/>
    </source>
</evidence>
<sequence length="361" mass="41982">MKNLFIVHTPYHLILATGIQCKDKSCESDIIIYKDFDLSNTNLESLAGIFKNIYIYDKEDYKKFNIPVVKSIIMFKSKIENIKRLLGNKRYDKIFVFNEAFVETQYIINKNKISDDSKVIYVEDGANAYMSLGFKEKESQLIVKIKSLITGIKYEDISFECGTHSKIKQRMVTWPQILKKELVEDGKEIIEIESEIIHNGLTVLYKKFIDNIDEKEDKILILLEHKEFFDMYKEADLKVYIDTIQLILSNLESANVYVKYHPRDESDYLNDIFKNFKNITFMNKNVPAEAYCLSEQSYVISVFSTTLLTVAKLISPKNAISISDIMNMELNTLRENFVKLGITIPADKEDLRNILNKSLKL</sequence>
<dbReference type="RefSeq" id="WP_054630205.1">
    <property type="nucleotide sequence ID" value="NZ_CDNH01000014.1"/>
</dbReference>
<dbReference type="EMBL" id="LN679998">
    <property type="protein sequence ID" value="CEJ74662.1"/>
    <property type="molecule type" value="Genomic_DNA"/>
</dbReference>
<gene>
    <name evidence="1" type="ORF">ATCC9714_25501</name>
</gene>
<organism evidence="1 2">
    <name type="scientific">Paraclostridium sordellii</name>
    <name type="common">Clostridium sordellii</name>
    <dbReference type="NCBI Taxonomy" id="1505"/>
    <lineage>
        <taxon>Bacteria</taxon>
        <taxon>Bacillati</taxon>
        <taxon>Bacillota</taxon>
        <taxon>Clostridia</taxon>
        <taxon>Peptostreptococcales</taxon>
        <taxon>Peptostreptococcaceae</taxon>
        <taxon>Paraclostridium</taxon>
    </lineage>
</organism>